<evidence type="ECO:0000259" key="8">
    <source>
        <dbReference type="Pfam" id="PF05848"/>
    </source>
</evidence>
<keyword evidence="11" id="KW-1185">Reference proteome</keyword>
<dbReference type="InterPro" id="IPR041908">
    <property type="entry name" value="CtsR_C_sf"/>
</dbReference>
<dbReference type="GO" id="GO:0006355">
    <property type="term" value="P:regulation of DNA-templated transcription"/>
    <property type="evidence" value="ECO:0007669"/>
    <property type="project" value="UniProtKB-UniRule"/>
</dbReference>
<evidence type="ECO:0000256" key="7">
    <source>
        <dbReference type="PIRNR" id="PIRNR010607"/>
    </source>
</evidence>
<dbReference type="RefSeq" id="WP_013119155.1">
    <property type="nucleotide sequence ID" value="NZ_LGTE01000030.1"/>
</dbReference>
<evidence type="ECO:0000256" key="5">
    <source>
        <dbReference type="ARBA" id="ARBA00023125"/>
    </source>
</evidence>
<feature type="domain" description="CtsR C-terminal dimerization" evidence="9">
    <location>
        <begin position="76"/>
        <end position="146"/>
    </location>
</feature>
<keyword evidence="4 7" id="KW-0805">Transcription regulation</keyword>
<dbReference type="InterPro" id="IPR041902">
    <property type="entry name" value="CtsR_N_sf"/>
</dbReference>
<evidence type="ECO:0000256" key="6">
    <source>
        <dbReference type="ARBA" id="ARBA00023163"/>
    </source>
</evidence>
<name>A0A0L6VZB4_9FIRM</name>
<dbReference type="Gene3D" id="1.10.1200.150">
    <property type="entry name" value="Transcriptional regulator CtsR, C-terminal domain"/>
    <property type="match status" value="1"/>
</dbReference>
<evidence type="ECO:0000313" key="10">
    <source>
        <dbReference type="EMBL" id="KNZ68473.1"/>
    </source>
</evidence>
<accession>A0A0L6VZB4</accession>
<evidence type="ECO:0000259" key="9">
    <source>
        <dbReference type="Pfam" id="PF17727"/>
    </source>
</evidence>
<dbReference type="GO" id="GO:0003677">
    <property type="term" value="F:DNA binding"/>
    <property type="evidence" value="ECO:0007669"/>
    <property type="project" value="UniProtKB-UniRule"/>
</dbReference>
<evidence type="ECO:0000256" key="2">
    <source>
        <dbReference type="ARBA" id="ARBA00014129"/>
    </source>
</evidence>
<dbReference type="Gene3D" id="3.30.56.130">
    <property type="entry name" value="Transcriptional regulator CtsR, winged HTH domain"/>
    <property type="match status" value="1"/>
</dbReference>
<comment type="similarity">
    <text evidence="1 7">Belongs to the CtsR family.</text>
</comment>
<reference evidence="11" key="1">
    <citation type="submission" date="2015-07" db="EMBL/GenBank/DDBJ databases">
        <title>Complete Genome of Thermincola ferriacetica strain Z-0001T.</title>
        <authorList>
            <person name="Lusk B."/>
            <person name="Badalamenti J.P."/>
            <person name="Parameswaran P."/>
            <person name="Bond D.R."/>
            <person name="Torres C.I."/>
        </authorList>
    </citation>
    <scope>NUCLEOTIDE SEQUENCE [LARGE SCALE GENOMIC DNA]</scope>
    <source>
        <strain evidence="11">Z-0001</strain>
    </source>
</reference>
<evidence type="ECO:0000313" key="11">
    <source>
        <dbReference type="Proteomes" id="UP000037175"/>
    </source>
</evidence>
<sequence length="152" mass="17331">MPSLVDFIEEYIKQMLQKSEVVLIRRNELAEKFDCVPSQINYVLSTRFTIDRGYVVESRRGGGGYIKILKLNAKEKDKLLEILYKTVGNEISLAGALGLVERLFDDELITFREASMIDNVIRRVTGHDKSRKGDMFRAEILKSMLMALLKGG</sequence>
<evidence type="ECO:0000256" key="1">
    <source>
        <dbReference type="ARBA" id="ARBA00010189"/>
    </source>
</evidence>
<dbReference type="InterPro" id="IPR040465">
    <property type="entry name" value="CtsR_N"/>
</dbReference>
<protein>
    <recommendedName>
        <fullName evidence="2 7">Transcriptional regulator CtsR</fullName>
    </recommendedName>
</protein>
<dbReference type="Proteomes" id="UP000037175">
    <property type="component" value="Unassembled WGS sequence"/>
</dbReference>
<evidence type="ECO:0000256" key="4">
    <source>
        <dbReference type="ARBA" id="ARBA00023015"/>
    </source>
</evidence>
<dbReference type="AlphaFoldDB" id="A0A0L6VZB4"/>
<dbReference type="Pfam" id="PF17727">
    <property type="entry name" value="CtsR_C"/>
    <property type="match status" value="1"/>
</dbReference>
<dbReference type="PIRSF" id="PIRSF010607">
    <property type="entry name" value="Txn_repr_CtsR"/>
    <property type="match status" value="1"/>
</dbReference>
<dbReference type="EMBL" id="LGTE01000030">
    <property type="protein sequence ID" value="KNZ68473.1"/>
    <property type="molecule type" value="Genomic_DNA"/>
</dbReference>
<dbReference type="InterPro" id="IPR041473">
    <property type="entry name" value="CtsR_C"/>
</dbReference>
<gene>
    <name evidence="10" type="ORF">Tfer_2993</name>
</gene>
<evidence type="ECO:0000256" key="3">
    <source>
        <dbReference type="ARBA" id="ARBA00022491"/>
    </source>
</evidence>
<comment type="caution">
    <text evidence="10">The sequence shown here is derived from an EMBL/GenBank/DDBJ whole genome shotgun (WGS) entry which is preliminary data.</text>
</comment>
<proteinExistence type="inferred from homology"/>
<dbReference type="Pfam" id="PF05848">
    <property type="entry name" value="CtsR"/>
    <property type="match status" value="1"/>
</dbReference>
<keyword evidence="6 7" id="KW-0804">Transcription</keyword>
<organism evidence="10 11">
    <name type="scientific">Thermincola ferriacetica</name>
    <dbReference type="NCBI Taxonomy" id="281456"/>
    <lineage>
        <taxon>Bacteria</taxon>
        <taxon>Bacillati</taxon>
        <taxon>Bacillota</taxon>
        <taxon>Clostridia</taxon>
        <taxon>Eubacteriales</taxon>
        <taxon>Thermincolaceae</taxon>
        <taxon>Thermincola</taxon>
    </lineage>
</organism>
<keyword evidence="5 7" id="KW-0238">DNA-binding</keyword>
<keyword evidence="3 7" id="KW-0678">Repressor</keyword>
<dbReference type="PATRIC" id="fig|281456.6.peg.3130"/>
<dbReference type="InterPro" id="IPR008463">
    <property type="entry name" value="CtsR"/>
</dbReference>
<feature type="domain" description="CtsR N-terminal HTH" evidence="8">
    <location>
        <begin position="3"/>
        <end position="71"/>
    </location>
</feature>